<dbReference type="OrthoDB" id="24039at2157"/>
<dbReference type="GeneID" id="4462587"/>
<dbReference type="InterPro" id="IPR050902">
    <property type="entry name" value="ABC_Transporter_SBP"/>
</dbReference>
<dbReference type="InterPro" id="IPR002491">
    <property type="entry name" value="ABC_transptr_periplasmic_BD"/>
</dbReference>
<dbReference type="PANTHER" id="PTHR30535:SF34">
    <property type="entry name" value="MOLYBDATE-BINDING PROTEIN MOLA"/>
    <property type="match status" value="1"/>
</dbReference>
<feature type="domain" description="Fe/B12 periplasmic-binding" evidence="1">
    <location>
        <begin position="43"/>
        <end position="317"/>
    </location>
</feature>
<dbReference type="EMBL" id="CP000477">
    <property type="protein sequence ID" value="ABK14239.1"/>
    <property type="molecule type" value="Genomic_DNA"/>
</dbReference>
<dbReference type="Pfam" id="PF01497">
    <property type="entry name" value="Peripla_BP_2"/>
    <property type="match status" value="1"/>
</dbReference>
<proteinExistence type="predicted"/>
<dbReference type="Gene3D" id="3.40.50.1980">
    <property type="entry name" value="Nitrogenase molybdenum iron protein domain"/>
    <property type="match status" value="2"/>
</dbReference>
<dbReference type="HOGENOM" id="CLU_038034_2_5_2"/>
<dbReference type="STRING" id="349307.Mthe_0448"/>
<sequence length="345" mass="38908">MHKISVVAAFVCFVLAVSAGCCGEVTIKDDLGRDVTINSPSERVVFMMENALKTYYAVGDPENIVALKDDRWMRKLLDDIFPVIDPDFEKKLTVSVSGDRVDLESLARANPDLVVLWATTPDDANLKAIEETLGVPVFAIFVRSVDDVLHQVDTMGTISDRMERAAEVKEIMHDYMNTTTNVTSNIPESERPKVYWMWTDVLGTAGVNSGINDLIELAGGVNVMKFAENETAMTMEHPVVNLETLIKLNPDVIYMWYNENLDPEDILTGDDFNGWKDINAVKNGRVYEIRNPYLFDAFSPRMPLALLHVAVDLHPDRFKDVDMDKIIDDFHVDMWGVHYPSMEKA</sequence>
<keyword evidence="3" id="KW-1185">Reference proteome</keyword>
<dbReference type="PROSITE" id="PS51257">
    <property type="entry name" value="PROKAR_LIPOPROTEIN"/>
    <property type="match status" value="1"/>
</dbReference>
<organism evidence="2 3">
    <name type="scientific">Methanothrix thermoacetophila (strain DSM 6194 / JCM 14653 / NBRC 101360 / PT)</name>
    <name type="common">Methanosaeta thermophila</name>
    <dbReference type="NCBI Taxonomy" id="349307"/>
    <lineage>
        <taxon>Archaea</taxon>
        <taxon>Methanobacteriati</taxon>
        <taxon>Methanobacteriota</taxon>
        <taxon>Stenosarchaea group</taxon>
        <taxon>Methanomicrobia</taxon>
        <taxon>Methanotrichales</taxon>
        <taxon>Methanotrichaceae</taxon>
        <taxon>Methanothrix</taxon>
    </lineage>
</organism>
<accession>A0B6B5</accession>
<evidence type="ECO:0000259" key="1">
    <source>
        <dbReference type="PROSITE" id="PS50983"/>
    </source>
</evidence>
<reference evidence="2 3" key="1">
    <citation type="submission" date="2006-10" db="EMBL/GenBank/DDBJ databases">
        <title>Complete sequence of Methanosaeta thermophila PT.</title>
        <authorList>
            <consortium name="US DOE Joint Genome Institute"/>
            <person name="Copeland A."/>
            <person name="Lucas S."/>
            <person name="Lapidus A."/>
            <person name="Barry K."/>
            <person name="Detter J.C."/>
            <person name="Glavina del Rio T."/>
            <person name="Hammon N."/>
            <person name="Israni S."/>
            <person name="Pitluck S."/>
            <person name="Chain P."/>
            <person name="Malfatti S."/>
            <person name="Shin M."/>
            <person name="Vergez L."/>
            <person name="Schmutz J."/>
            <person name="Larimer F."/>
            <person name="Land M."/>
            <person name="Hauser L."/>
            <person name="Kyrpides N."/>
            <person name="Kim E."/>
            <person name="Smith K.S."/>
            <person name="Ingram-Smith C."/>
            <person name="Richardson P."/>
        </authorList>
    </citation>
    <scope>NUCLEOTIDE SEQUENCE [LARGE SCALE GENOMIC DNA]</scope>
    <source>
        <strain evidence="3">DSM 6194 / JCM 14653 / NBRC 101360 / PT</strain>
    </source>
</reference>
<gene>
    <name evidence="2" type="ordered locus">Mthe_0448</name>
</gene>
<protein>
    <submittedName>
        <fullName evidence="2">Periplasmic binding protein</fullName>
    </submittedName>
</protein>
<dbReference type="RefSeq" id="WP_011695637.1">
    <property type="nucleotide sequence ID" value="NC_008553.1"/>
</dbReference>
<dbReference type="Proteomes" id="UP000000674">
    <property type="component" value="Chromosome"/>
</dbReference>
<dbReference type="AlphaFoldDB" id="A0B6B5"/>
<dbReference type="PANTHER" id="PTHR30535">
    <property type="entry name" value="VITAMIN B12-BINDING PROTEIN"/>
    <property type="match status" value="1"/>
</dbReference>
<dbReference type="PROSITE" id="PS50983">
    <property type="entry name" value="FE_B12_PBP"/>
    <property type="match status" value="1"/>
</dbReference>
<name>A0B6B5_METTP</name>
<evidence type="ECO:0000313" key="3">
    <source>
        <dbReference type="Proteomes" id="UP000000674"/>
    </source>
</evidence>
<dbReference type="KEGG" id="mtp:Mthe_0448"/>
<dbReference type="SUPFAM" id="SSF53807">
    <property type="entry name" value="Helical backbone' metal receptor"/>
    <property type="match status" value="1"/>
</dbReference>
<evidence type="ECO:0000313" key="2">
    <source>
        <dbReference type="EMBL" id="ABK14239.1"/>
    </source>
</evidence>